<sequence>MWLNFAKGTSGGAINFPFIGKQAGVHSPFKKEPGPESAYLQEIRLGFYESRDPGIVSLPLLRNMGEEGVWLPEAAEGLINGPPACRSVWFGGGEGPIFSLTSFLKQP</sequence>
<dbReference type="EMBL" id="JAPHEH010000001">
    <property type="protein sequence ID" value="MDG4475146.1"/>
    <property type="molecule type" value="Genomic_DNA"/>
</dbReference>
<accession>A0A9X4RKL3</accession>
<reference evidence="1" key="1">
    <citation type="journal article" date="2022" name="bioRxiv">
        <title>Thiovibrio frasassiensisgen. nov., sp. nov., an autotrophic, elemental sulfur disproportionating bacterium isolated from sulfidic karst sediment, and proposal of Thiovibrionaceae fam. nov.</title>
        <authorList>
            <person name="Aronson H."/>
            <person name="Thomas C."/>
            <person name="Bhattacharyya M."/>
            <person name="Eckstein S."/>
            <person name="Jensen S."/>
            <person name="Barco R."/>
            <person name="Macalady J."/>
            <person name="Amend J."/>
        </authorList>
    </citation>
    <scope>NUCLEOTIDE SEQUENCE</scope>
    <source>
        <strain evidence="1">RS19-109</strain>
    </source>
</reference>
<name>A0A9X4RKL3_9BACT</name>
<comment type="caution">
    <text evidence="1">The sequence shown here is derived from an EMBL/GenBank/DDBJ whole genome shotgun (WGS) entry which is preliminary data.</text>
</comment>
<reference evidence="1" key="2">
    <citation type="submission" date="2022-10" db="EMBL/GenBank/DDBJ databases">
        <authorList>
            <person name="Aronson H.S."/>
        </authorList>
    </citation>
    <scope>NUCLEOTIDE SEQUENCE</scope>
    <source>
        <strain evidence="1">RS19-109</strain>
    </source>
</reference>
<keyword evidence="2" id="KW-1185">Reference proteome</keyword>
<evidence type="ECO:0000313" key="2">
    <source>
        <dbReference type="Proteomes" id="UP001154240"/>
    </source>
</evidence>
<evidence type="ECO:0000313" key="1">
    <source>
        <dbReference type="EMBL" id="MDG4475146.1"/>
    </source>
</evidence>
<dbReference type="RefSeq" id="WP_307632122.1">
    <property type="nucleotide sequence ID" value="NZ_JAPHEH010000001.1"/>
</dbReference>
<protein>
    <submittedName>
        <fullName evidence="1">Uncharacterized protein</fullName>
    </submittedName>
</protein>
<proteinExistence type="predicted"/>
<dbReference type="AlphaFoldDB" id="A0A9X4RKL3"/>
<organism evidence="1 2">
    <name type="scientific">Thiovibrio frasassiensis</name>
    <dbReference type="NCBI Taxonomy" id="2984131"/>
    <lineage>
        <taxon>Bacteria</taxon>
        <taxon>Pseudomonadati</taxon>
        <taxon>Thermodesulfobacteriota</taxon>
        <taxon>Desulfobulbia</taxon>
        <taxon>Desulfobulbales</taxon>
        <taxon>Thiovibrionaceae</taxon>
        <taxon>Thiovibrio</taxon>
    </lineage>
</organism>
<dbReference type="Proteomes" id="UP001154240">
    <property type="component" value="Unassembled WGS sequence"/>
</dbReference>
<gene>
    <name evidence="1" type="ORF">OLX77_03105</name>
</gene>